<feature type="compositionally biased region" description="Low complexity" evidence="1">
    <location>
        <begin position="1"/>
        <end position="33"/>
    </location>
</feature>
<protein>
    <submittedName>
        <fullName evidence="2">Os11g0464800 protein</fullName>
    </submittedName>
</protein>
<organism evidence="2 3">
    <name type="scientific">Oryza sativa subsp. japonica</name>
    <name type="common">Rice</name>
    <dbReference type="NCBI Taxonomy" id="39947"/>
    <lineage>
        <taxon>Eukaryota</taxon>
        <taxon>Viridiplantae</taxon>
        <taxon>Streptophyta</taxon>
        <taxon>Embryophyta</taxon>
        <taxon>Tracheophyta</taxon>
        <taxon>Spermatophyta</taxon>
        <taxon>Magnoliopsida</taxon>
        <taxon>Liliopsida</taxon>
        <taxon>Poales</taxon>
        <taxon>Poaceae</taxon>
        <taxon>BOP clade</taxon>
        <taxon>Oryzoideae</taxon>
        <taxon>Oryzeae</taxon>
        <taxon>Oryzinae</taxon>
        <taxon>Oryza</taxon>
        <taxon>Oryza sativa</taxon>
    </lineage>
</organism>
<gene>
    <name evidence="2" type="ordered locus">Os11g0464800</name>
    <name evidence="2" type="ORF">OSNPB_110464800</name>
</gene>
<reference evidence="2 3" key="3">
    <citation type="journal article" date="2013" name="Rice">
        <title>Improvement of the Oryza sativa Nipponbare reference genome using next generation sequence and optical map data.</title>
        <authorList>
            <person name="Kawahara Y."/>
            <person name="de la Bastide M."/>
            <person name="Hamilton J.P."/>
            <person name="Kanamori H."/>
            <person name="McCombie W.R."/>
            <person name="Ouyang S."/>
            <person name="Schwartz D.C."/>
            <person name="Tanaka T."/>
            <person name="Wu J."/>
            <person name="Zhou S."/>
            <person name="Childs K.L."/>
            <person name="Davidson R.M."/>
            <person name="Lin H."/>
            <person name="Quesada-Ocampo L."/>
            <person name="Vaillancourt B."/>
            <person name="Sakai H."/>
            <person name="Lee S.S."/>
            <person name="Kim J."/>
            <person name="Numa H."/>
            <person name="Itoh T."/>
            <person name="Buell C.R."/>
            <person name="Matsumoto T."/>
        </authorList>
    </citation>
    <scope>NUCLEOTIDE SEQUENCE [LARGE SCALE GENOMIC DNA]</scope>
    <source>
        <strain evidence="3">cv. Nipponbare</strain>
    </source>
</reference>
<feature type="region of interest" description="Disordered" evidence="1">
    <location>
        <begin position="1"/>
        <end position="36"/>
    </location>
</feature>
<name>A0A0P0Y245_ORYSJ</name>
<dbReference type="Proteomes" id="UP000059680">
    <property type="component" value="Chromosome 11"/>
</dbReference>
<evidence type="ECO:0000313" key="3">
    <source>
        <dbReference type="Proteomes" id="UP000059680"/>
    </source>
</evidence>
<dbReference type="InParanoid" id="A0A0P0Y245"/>
<dbReference type="EMBL" id="AP014967">
    <property type="protein sequence ID" value="BAT13969.1"/>
    <property type="molecule type" value="Genomic_DNA"/>
</dbReference>
<dbReference type="AlphaFoldDB" id="A0A0P0Y245"/>
<sequence length="118" mass="12779">MGMSSSRSWRSSEQPSTPASKSSTTRSSPATARHMSRTMVVALAESNQIKEKPTQSPCCRLTIWTGMLLLSAVIRGGRCIIAGDCDADRAGSEIDVHDPDAEIWVTRDVQRSSGVVDR</sequence>
<dbReference type="PaxDb" id="39947-A0A0P0Y245"/>
<evidence type="ECO:0000256" key="1">
    <source>
        <dbReference type="SAM" id="MobiDB-lite"/>
    </source>
</evidence>
<accession>A0A0P0Y245</accession>
<reference evidence="3" key="1">
    <citation type="journal article" date="2005" name="Nature">
        <title>The map-based sequence of the rice genome.</title>
        <authorList>
            <consortium name="International rice genome sequencing project (IRGSP)"/>
            <person name="Matsumoto T."/>
            <person name="Wu J."/>
            <person name="Kanamori H."/>
            <person name="Katayose Y."/>
            <person name="Fujisawa M."/>
            <person name="Namiki N."/>
            <person name="Mizuno H."/>
            <person name="Yamamoto K."/>
            <person name="Antonio B.A."/>
            <person name="Baba T."/>
            <person name="Sakata K."/>
            <person name="Nagamura Y."/>
            <person name="Aoki H."/>
            <person name="Arikawa K."/>
            <person name="Arita K."/>
            <person name="Bito T."/>
            <person name="Chiden Y."/>
            <person name="Fujitsuka N."/>
            <person name="Fukunaka R."/>
            <person name="Hamada M."/>
            <person name="Harada C."/>
            <person name="Hayashi A."/>
            <person name="Hijishita S."/>
            <person name="Honda M."/>
            <person name="Hosokawa S."/>
            <person name="Ichikawa Y."/>
            <person name="Idonuma A."/>
            <person name="Iijima M."/>
            <person name="Ikeda M."/>
            <person name="Ikeno M."/>
            <person name="Ito K."/>
            <person name="Ito S."/>
            <person name="Ito T."/>
            <person name="Ito Y."/>
            <person name="Ito Y."/>
            <person name="Iwabuchi A."/>
            <person name="Kamiya K."/>
            <person name="Karasawa W."/>
            <person name="Kurita K."/>
            <person name="Katagiri S."/>
            <person name="Kikuta A."/>
            <person name="Kobayashi H."/>
            <person name="Kobayashi N."/>
            <person name="Machita K."/>
            <person name="Maehara T."/>
            <person name="Masukawa M."/>
            <person name="Mizubayashi T."/>
            <person name="Mukai Y."/>
            <person name="Nagasaki H."/>
            <person name="Nagata Y."/>
            <person name="Naito S."/>
            <person name="Nakashima M."/>
            <person name="Nakama Y."/>
            <person name="Nakamichi Y."/>
            <person name="Nakamura M."/>
            <person name="Meguro A."/>
            <person name="Negishi M."/>
            <person name="Ohta I."/>
            <person name="Ohta T."/>
            <person name="Okamoto M."/>
            <person name="Ono N."/>
            <person name="Saji S."/>
            <person name="Sakaguchi M."/>
            <person name="Sakai K."/>
            <person name="Shibata M."/>
            <person name="Shimokawa T."/>
            <person name="Song J."/>
            <person name="Takazaki Y."/>
            <person name="Terasawa K."/>
            <person name="Tsugane M."/>
            <person name="Tsuji K."/>
            <person name="Ueda S."/>
            <person name="Waki K."/>
            <person name="Yamagata H."/>
            <person name="Yamamoto M."/>
            <person name="Yamamoto S."/>
            <person name="Yamane H."/>
            <person name="Yoshiki S."/>
            <person name="Yoshihara R."/>
            <person name="Yukawa K."/>
            <person name="Zhong H."/>
            <person name="Yano M."/>
            <person name="Yuan Q."/>
            <person name="Ouyang S."/>
            <person name="Liu J."/>
            <person name="Jones K.M."/>
            <person name="Gansberger K."/>
            <person name="Moffat K."/>
            <person name="Hill J."/>
            <person name="Bera J."/>
            <person name="Fadrosh D."/>
            <person name="Jin S."/>
            <person name="Johri S."/>
            <person name="Kim M."/>
            <person name="Overton L."/>
            <person name="Reardon M."/>
            <person name="Tsitrin T."/>
            <person name="Vuong H."/>
            <person name="Weaver B."/>
            <person name="Ciecko A."/>
            <person name="Tallon L."/>
            <person name="Jackson J."/>
            <person name="Pai G."/>
            <person name="Aken S.V."/>
            <person name="Utterback T."/>
            <person name="Reidmuller S."/>
            <person name="Feldblyum T."/>
            <person name="Hsiao J."/>
            <person name="Zismann V."/>
            <person name="Iobst S."/>
            <person name="de Vazeille A.R."/>
            <person name="Buell C.R."/>
            <person name="Ying K."/>
            <person name="Li Y."/>
            <person name="Lu T."/>
            <person name="Huang Y."/>
            <person name="Zhao Q."/>
            <person name="Feng Q."/>
            <person name="Zhang L."/>
            <person name="Zhu J."/>
            <person name="Weng Q."/>
            <person name="Mu J."/>
            <person name="Lu Y."/>
            <person name="Fan D."/>
            <person name="Liu Y."/>
            <person name="Guan J."/>
            <person name="Zhang Y."/>
            <person name="Yu S."/>
            <person name="Liu X."/>
            <person name="Zhang Y."/>
            <person name="Hong G."/>
            <person name="Han B."/>
            <person name="Choisne N."/>
            <person name="Demange N."/>
            <person name="Orjeda G."/>
            <person name="Samain S."/>
            <person name="Cattolico L."/>
            <person name="Pelletier E."/>
            <person name="Couloux A."/>
            <person name="Segurens B."/>
            <person name="Wincker P."/>
            <person name="D'Hont A."/>
            <person name="Scarpelli C."/>
            <person name="Weissenbach J."/>
            <person name="Salanoubat M."/>
            <person name="Quetier F."/>
            <person name="Yu Y."/>
            <person name="Kim H.R."/>
            <person name="Rambo T."/>
            <person name="Currie J."/>
            <person name="Collura K."/>
            <person name="Luo M."/>
            <person name="Yang T."/>
            <person name="Ammiraju J.S.S."/>
            <person name="Engler F."/>
            <person name="Soderlund C."/>
            <person name="Wing R.A."/>
            <person name="Palmer L.E."/>
            <person name="de la Bastide M."/>
            <person name="Spiegel L."/>
            <person name="Nascimento L."/>
            <person name="Zutavern T."/>
            <person name="O'Shaughnessy A."/>
            <person name="Dike S."/>
            <person name="Dedhia N."/>
            <person name="Preston R."/>
            <person name="Balija V."/>
            <person name="McCombie W.R."/>
            <person name="Chow T."/>
            <person name="Chen H."/>
            <person name="Chung M."/>
            <person name="Chen C."/>
            <person name="Shaw J."/>
            <person name="Wu H."/>
            <person name="Hsiao K."/>
            <person name="Chao Y."/>
            <person name="Chu M."/>
            <person name="Cheng C."/>
            <person name="Hour A."/>
            <person name="Lee P."/>
            <person name="Lin S."/>
            <person name="Lin Y."/>
            <person name="Liou J."/>
            <person name="Liu S."/>
            <person name="Hsing Y."/>
            <person name="Raghuvanshi S."/>
            <person name="Mohanty A."/>
            <person name="Bharti A.K."/>
            <person name="Gaur A."/>
            <person name="Gupta V."/>
            <person name="Kumar D."/>
            <person name="Ravi V."/>
            <person name="Vij S."/>
            <person name="Kapur A."/>
            <person name="Khurana P."/>
            <person name="Khurana P."/>
            <person name="Khurana J.P."/>
            <person name="Tyagi A.K."/>
            <person name="Gaikwad K."/>
            <person name="Singh A."/>
            <person name="Dalal V."/>
            <person name="Srivastava S."/>
            <person name="Dixit A."/>
            <person name="Pal A.K."/>
            <person name="Ghazi I.A."/>
            <person name="Yadav M."/>
            <person name="Pandit A."/>
            <person name="Bhargava A."/>
            <person name="Sureshbabu K."/>
            <person name="Batra K."/>
            <person name="Sharma T.R."/>
            <person name="Mohapatra T."/>
            <person name="Singh N.K."/>
            <person name="Messing J."/>
            <person name="Nelson A.B."/>
            <person name="Fuks G."/>
            <person name="Kavchok S."/>
            <person name="Keizer G."/>
            <person name="Linton E."/>
            <person name="Llaca V."/>
            <person name="Song R."/>
            <person name="Tanyolac B."/>
            <person name="Young S."/>
            <person name="Ho-Il K."/>
            <person name="Hahn J.H."/>
            <person name="Sangsakoo G."/>
            <person name="Vanavichit A."/>
            <person name="de Mattos Luiz.A.T."/>
            <person name="Zimmer P.D."/>
            <person name="Malone G."/>
            <person name="Dellagostin O."/>
            <person name="de Oliveira A.C."/>
            <person name="Bevan M."/>
            <person name="Bancroft I."/>
            <person name="Minx P."/>
            <person name="Cordum H."/>
            <person name="Wilson R."/>
            <person name="Cheng Z."/>
            <person name="Jin W."/>
            <person name="Jiang J."/>
            <person name="Leong S.A."/>
            <person name="Iwama H."/>
            <person name="Gojobori T."/>
            <person name="Itoh T."/>
            <person name="Niimura Y."/>
            <person name="Fujii Y."/>
            <person name="Habara T."/>
            <person name="Sakai H."/>
            <person name="Sato Y."/>
            <person name="Wilson G."/>
            <person name="Kumar K."/>
            <person name="McCouch S."/>
            <person name="Juretic N."/>
            <person name="Hoen D."/>
            <person name="Wright S."/>
            <person name="Bruskiewich R."/>
            <person name="Bureau T."/>
            <person name="Miyao A."/>
            <person name="Hirochika H."/>
            <person name="Nishikawa T."/>
            <person name="Kadowaki K."/>
            <person name="Sugiura M."/>
            <person name="Burr B."/>
            <person name="Sasaki T."/>
        </authorList>
    </citation>
    <scope>NUCLEOTIDE SEQUENCE [LARGE SCALE GENOMIC DNA]</scope>
    <source>
        <strain evidence="3">cv. Nipponbare</strain>
    </source>
</reference>
<keyword evidence="3" id="KW-1185">Reference proteome</keyword>
<proteinExistence type="predicted"/>
<reference evidence="2 3" key="2">
    <citation type="journal article" date="2013" name="Plant Cell Physiol.">
        <title>Rice Annotation Project Database (RAP-DB): an integrative and interactive database for rice genomics.</title>
        <authorList>
            <person name="Sakai H."/>
            <person name="Lee S.S."/>
            <person name="Tanaka T."/>
            <person name="Numa H."/>
            <person name="Kim J."/>
            <person name="Kawahara Y."/>
            <person name="Wakimoto H."/>
            <person name="Yang C.C."/>
            <person name="Iwamoto M."/>
            <person name="Abe T."/>
            <person name="Yamada Y."/>
            <person name="Muto A."/>
            <person name="Inokuchi H."/>
            <person name="Ikemura T."/>
            <person name="Matsumoto T."/>
            <person name="Sasaki T."/>
            <person name="Itoh T."/>
        </authorList>
    </citation>
    <scope>NUCLEOTIDE SEQUENCE [LARGE SCALE GENOMIC DNA]</scope>
    <source>
        <strain evidence="3">cv. Nipponbare</strain>
    </source>
</reference>
<evidence type="ECO:0000313" key="2">
    <source>
        <dbReference type="EMBL" id="BAT13969.1"/>
    </source>
</evidence>